<dbReference type="RefSeq" id="WP_131559696.1">
    <property type="nucleotide sequence ID" value="NZ_SJSN01000010.1"/>
</dbReference>
<comment type="caution">
    <text evidence="2">The sequence shown here is derived from an EMBL/GenBank/DDBJ whole genome shotgun (WGS) entry which is preliminary data.</text>
</comment>
<evidence type="ECO:0000313" key="3">
    <source>
        <dbReference type="Proteomes" id="UP000291485"/>
    </source>
</evidence>
<keyword evidence="1" id="KW-0732">Signal</keyword>
<evidence type="ECO:0000256" key="1">
    <source>
        <dbReference type="SAM" id="SignalP"/>
    </source>
</evidence>
<reference evidence="2 3" key="1">
    <citation type="submission" date="2019-02" db="EMBL/GenBank/DDBJ databases">
        <title>Pedobacter sp. RP-3-11 sp. nov., isolated from Arctic soil.</title>
        <authorList>
            <person name="Dahal R.H."/>
        </authorList>
    </citation>
    <scope>NUCLEOTIDE SEQUENCE [LARGE SCALE GENOMIC DNA]</scope>
    <source>
        <strain evidence="2 3">RP-3-11</strain>
    </source>
</reference>
<dbReference type="OrthoDB" id="9782650at2"/>
<feature type="signal peptide" evidence="1">
    <location>
        <begin position="1"/>
        <end position="24"/>
    </location>
</feature>
<sequence length="276" mass="30808">MFIRSISLSLTAIFLMCIFQEAHSSGFPTGKRKTLLSPYLSYFVAKSYRDLSGNKFNYGNGGKYSSFTAQLYLEHGITDRLDFVLKMPLSTAQFKDDFQGNKNTSLTDLELGFKYNFLKFNKDRYFLTAQGLASIPLYGLKKNPVPGYGQFGTEFKLMFSGLVTEKAYFNLEGGYRHFFGGKGDIGQLTYLATSGIKIGKNNQIMGELSGVSAYRSSLFDPENLASNTQFTFLKATLGIGQRIVGDNWIYAGPFHDILNRNSGIGQGVMVMGIFRF</sequence>
<gene>
    <name evidence="2" type="ORF">EZ449_13635</name>
</gene>
<accession>A0A4R0NYR2</accession>
<dbReference type="EMBL" id="SJSN01000010">
    <property type="protein sequence ID" value="TCD07579.1"/>
    <property type="molecule type" value="Genomic_DNA"/>
</dbReference>
<proteinExistence type="predicted"/>
<evidence type="ECO:0008006" key="4">
    <source>
        <dbReference type="Google" id="ProtNLM"/>
    </source>
</evidence>
<keyword evidence="3" id="KW-1185">Reference proteome</keyword>
<feature type="chain" id="PRO_5020921211" description="MetA-pathway of phenol degradation" evidence="1">
    <location>
        <begin position="25"/>
        <end position="276"/>
    </location>
</feature>
<protein>
    <recommendedName>
        <fullName evidence="4">MetA-pathway of phenol degradation</fullName>
    </recommendedName>
</protein>
<dbReference type="AlphaFoldDB" id="A0A4R0NYR2"/>
<dbReference type="Proteomes" id="UP000291485">
    <property type="component" value="Unassembled WGS sequence"/>
</dbReference>
<organism evidence="2 3">
    <name type="scientific">Pedobacter frigidisoli</name>
    <dbReference type="NCBI Taxonomy" id="2530455"/>
    <lineage>
        <taxon>Bacteria</taxon>
        <taxon>Pseudomonadati</taxon>
        <taxon>Bacteroidota</taxon>
        <taxon>Sphingobacteriia</taxon>
        <taxon>Sphingobacteriales</taxon>
        <taxon>Sphingobacteriaceae</taxon>
        <taxon>Pedobacter</taxon>
    </lineage>
</organism>
<name>A0A4R0NYR2_9SPHI</name>
<evidence type="ECO:0000313" key="2">
    <source>
        <dbReference type="EMBL" id="TCD07579.1"/>
    </source>
</evidence>